<evidence type="ECO:0000313" key="3">
    <source>
        <dbReference type="Proteomes" id="UP001446032"/>
    </source>
</evidence>
<name>A0ABV1AUC6_9FIRM</name>
<dbReference type="EMBL" id="JBBMEI010000204">
    <property type="protein sequence ID" value="MEQ2360494.1"/>
    <property type="molecule type" value="Genomic_DNA"/>
</dbReference>
<organism evidence="2 3">
    <name type="scientific">Blautia intestinihominis</name>
    <dbReference type="NCBI Taxonomy" id="3133152"/>
    <lineage>
        <taxon>Bacteria</taxon>
        <taxon>Bacillati</taxon>
        <taxon>Bacillota</taxon>
        <taxon>Clostridia</taxon>
        <taxon>Lachnospirales</taxon>
        <taxon>Lachnospiraceae</taxon>
        <taxon>Blautia</taxon>
    </lineage>
</organism>
<dbReference type="InterPro" id="IPR040528">
    <property type="entry name" value="Lectin-like"/>
</dbReference>
<dbReference type="Proteomes" id="UP001446032">
    <property type="component" value="Unassembled WGS sequence"/>
</dbReference>
<protein>
    <submittedName>
        <fullName evidence="2">Lectin like domain-containing protein</fullName>
    </submittedName>
</protein>
<sequence>MQLLLLGGTTITKKKNDGVTASTASLNLPAGYSVANIFTAKAGNGSYEELGEIVTASKNDYASYQIQVYTDLKNPSNPVSGTPAYAEPFEYTQALAGIDTIPLPGPVLLAPGSQYSVVITVTGNPVSYYVEKSQNLGWITVSADTSPNQSFYSRNGSSWIDVGKLTDPYCFSIKAHTKTVTFVPTVSPTPTVTVTPTATPKPT</sequence>
<dbReference type="RefSeq" id="WP_349078873.1">
    <property type="nucleotide sequence ID" value="NZ_JBBMEI010000204.1"/>
</dbReference>
<evidence type="ECO:0000259" key="1">
    <source>
        <dbReference type="Pfam" id="PF18560"/>
    </source>
</evidence>
<dbReference type="Pfam" id="PF18560">
    <property type="entry name" value="Lectin_like"/>
    <property type="match status" value="1"/>
</dbReference>
<accession>A0ABV1AUC6</accession>
<keyword evidence="3" id="KW-1185">Reference proteome</keyword>
<evidence type="ECO:0000313" key="2">
    <source>
        <dbReference type="EMBL" id="MEQ2360494.1"/>
    </source>
</evidence>
<gene>
    <name evidence="2" type="ORF">WMO75_19715</name>
</gene>
<comment type="caution">
    <text evidence="2">The sequence shown here is derived from an EMBL/GenBank/DDBJ whole genome shotgun (WGS) entry which is preliminary data.</text>
</comment>
<reference evidence="2 3" key="1">
    <citation type="submission" date="2024-03" db="EMBL/GenBank/DDBJ databases">
        <title>Human intestinal bacterial collection.</title>
        <authorList>
            <person name="Pauvert C."/>
            <person name="Hitch T.C.A."/>
            <person name="Clavel T."/>
        </authorList>
    </citation>
    <scope>NUCLEOTIDE SEQUENCE [LARGE SCALE GENOMIC DNA]</scope>
    <source>
        <strain evidence="2 3">CLA-AA-H95</strain>
    </source>
</reference>
<proteinExistence type="predicted"/>
<feature type="non-terminal residue" evidence="2">
    <location>
        <position position="203"/>
    </location>
</feature>
<feature type="domain" description="Lectin-like" evidence="1">
    <location>
        <begin position="33"/>
        <end position="177"/>
    </location>
</feature>